<dbReference type="Proteomes" id="UP001153404">
    <property type="component" value="Unassembled WGS sequence"/>
</dbReference>
<dbReference type="AlphaFoldDB" id="A0A9X4KVQ3"/>
<reference evidence="2" key="1">
    <citation type="submission" date="2022-10" db="EMBL/GenBank/DDBJ databases">
        <title>Comparative genomic analysis of Cohnella hashimotonis sp. nov., isolated from the International Space Station.</title>
        <authorList>
            <person name="Simpson A."/>
            <person name="Venkateswaran K."/>
        </authorList>
    </citation>
    <scope>NUCLEOTIDE SEQUENCE</scope>
    <source>
        <strain evidence="2">DSM 28161</strain>
    </source>
</reference>
<keyword evidence="3" id="KW-1185">Reference proteome</keyword>
<comment type="caution">
    <text evidence="2">The sequence shown here is derived from an EMBL/GenBank/DDBJ whole genome shotgun (WGS) entry which is preliminary data.</text>
</comment>
<proteinExistence type="predicted"/>
<sequence>MRLKARTMPGRDTRTLTDERIEAIAEQVYLAVRRLEASAVRPSPDLSSNARTALPMQPKRSLLDRQRSSGLLHLVQPIQAATEQAAALALEMPAKPDAAGDAQTRMQTRIAPRKARRDLSIPMNVHRMKGMGERTMPDLRRLARPKTASMQGEPPRGRRPRGVDRQQAEVSTTGPPQAGNAETARNSIRS</sequence>
<evidence type="ECO:0000313" key="2">
    <source>
        <dbReference type="EMBL" id="MDG0808957.1"/>
    </source>
</evidence>
<gene>
    <name evidence="2" type="ORF">OMP40_05830</name>
</gene>
<feature type="compositionally biased region" description="Basic and acidic residues" evidence="1">
    <location>
        <begin position="130"/>
        <end position="141"/>
    </location>
</feature>
<dbReference type="RefSeq" id="WP_277529946.1">
    <property type="nucleotide sequence ID" value="NZ_JAPDIA010000003.1"/>
</dbReference>
<feature type="region of interest" description="Disordered" evidence="1">
    <location>
        <begin position="127"/>
        <end position="190"/>
    </location>
</feature>
<accession>A0A9X4KVQ3</accession>
<evidence type="ECO:0000313" key="3">
    <source>
        <dbReference type="Proteomes" id="UP001153404"/>
    </source>
</evidence>
<organism evidence="2 3">
    <name type="scientific">Cohnella rhizosphaerae</name>
    <dbReference type="NCBI Taxonomy" id="1457232"/>
    <lineage>
        <taxon>Bacteria</taxon>
        <taxon>Bacillati</taxon>
        <taxon>Bacillota</taxon>
        <taxon>Bacilli</taxon>
        <taxon>Bacillales</taxon>
        <taxon>Paenibacillaceae</taxon>
        <taxon>Cohnella</taxon>
    </lineage>
</organism>
<evidence type="ECO:0000256" key="1">
    <source>
        <dbReference type="SAM" id="MobiDB-lite"/>
    </source>
</evidence>
<name>A0A9X4KVQ3_9BACL</name>
<dbReference type="EMBL" id="JAPDIA010000003">
    <property type="protein sequence ID" value="MDG0808957.1"/>
    <property type="molecule type" value="Genomic_DNA"/>
</dbReference>
<protein>
    <submittedName>
        <fullName evidence="2">Uncharacterized protein</fullName>
    </submittedName>
</protein>